<dbReference type="InterPro" id="IPR006521">
    <property type="entry name" value="Tail_protein_I"/>
</dbReference>
<dbReference type="RefSeq" id="WP_106615622.1">
    <property type="nucleotide sequence ID" value="NZ_PYAX01000004.1"/>
</dbReference>
<dbReference type="Proteomes" id="UP000241118">
    <property type="component" value="Unassembled WGS sequence"/>
</dbReference>
<comment type="caution">
    <text evidence="1">The sequence shown here is derived from an EMBL/GenBank/DDBJ whole genome shotgun (WGS) entry which is preliminary data.</text>
</comment>
<dbReference type="NCBIfam" id="TIGR02242">
    <property type="entry name" value="tail_TIGR02242"/>
    <property type="match status" value="1"/>
</dbReference>
<dbReference type="InterPro" id="IPR011748">
    <property type="entry name" value="Unchr_phage_tail-like"/>
</dbReference>
<gene>
    <name evidence="1" type="ORF">B0I31_104199</name>
</gene>
<proteinExistence type="predicted"/>
<dbReference type="Pfam" id="PF09684">
    <property type="entry name" value="Tail_P2_I"/>
    <property type="match status" value="1"/>
</dbReference>
<dbReference type="AlphaFoldDB" id="A0A2P8IBR2"/>
<dbReference type="EMBL" id="PYAX01000004">
    <property type="protein sequence ID" value="PSL55908.1"/>
    <property type="molecule type" value="Genomic_DNA"/>
</dbReference>
<accession>A0A2P8IBR2</accession>
<sequence length="182" mass="19547">MSRAALPELPSRYPLGAMLPALYAADDFAQRFTAGLDAVLSAVLATLDNLPEYFDADLAPADFVAWLSSWVAADLDPAWPEPLRREVVGRAVELHRLRGTAAGLVARLELCLGVRAEVVDGPGATWSTRPDTPLPDRRDVVVVRVRPGRSGVVDRERVVALVDAVCPLHVTCTVEVLSGNGD</sequence>
<dbReference type="OrthoDB" id="370073at2"/>
<evidence type="ECO:0000313" key="2">
    <source>
        <dbReference type="Proteomes" id="UP000241118"/>
    </source>
</evidence>
<name>A0A2P8IBR2_SACCR</name>
<protein>
    <submittedName>
        <fullName evidence="1">Phage tail-like protein</fullName>
    </submittedName>
</protein>
<reference evidence="1 2" key="1">
    <citation type="submission" date="2018-03" db="EMBL/GenBank/DDBJ databases">
        <title>Genomic Encyclopedia of Type Strains, Phase III (KMG-III): the genomes of soil and plant-associated and newly described type strains.</title>
        <authorList>
            <person name="Whitman W."/>
        </authorList>
    </citation>
    <scope>NUCLEOTIDE SEQUENCE [LARGE SCALE GENOMIC DNA]</scope>
    <source>
        <strain evidence="1 2">CGMCC 4.7097</strain>
    </source>
</reference>
<evidence type="ECO:0000313" key="1">
    <source>
        <dbReference type="EMBL" id="PSL55908.1"/>
    </source>
</evidence>
<organism evidence="1 2">
    <name type="scientific">Saccharothrix carnea</name>
    <dbReference type="NCBI Taxonomy" id="1280637"/>
    <lineage>
        <taxon>Bacteria</taxon>
        <taxon>Bacillati</taxon>
        <taxon>Actinomycetota</taxon>
        <taxon>Actinomycetes</taxon>
        <taxon>Pseudonocardiales</taxon>
        <taxon>Pseudonocardiaceae</taxon>
        <taxon>Saccharothrix</taxon>
    </lineage>
</organism>
<keyword evidence="2" id="KW-1185">Reference proteome</keyword>